<sequence>YPQGAYLAVDSAVGSLIDFYNVQFYNQDDSAYETCETLFYKSDGWATQSSVFQIAAQGVALNKIVIGKPVTAKGVDSGSTGYVDTATLQSCISQAVSNGWSAGVMGWRFGLDTQGQWAAALAPAF</sequence>
<dbReference type="Gene3D" id="3.20.20.80">
    <property type="entry name" value="Glycosidases"/>
    <property type="match status" value="1"/>
</dbReference>
<evidence type="ECO:0000313" key="2">
    <source>
        <dbReference type="EMBL" id="KAJ3087720.1"/>
    </source>
</evidence>
<dbReference type="EMBL" id="JADGJH010004001">
    <property type="protein sequence ID" value="KAJ3087720.1"/>
    <property type="molecule type" value="Genomic_DNA"/>
</dbReference>
<proteinExistence type="predicted"/>
<gene>
    <name evidence="2" type="ORF">HK100_008289</name>
</gene>
<protein>
    <recommendedName>
        <fullName evidence="1">GH18 domain-containing protein</fullName>
    </recommendedName>
</protein>
<dbReference type="Proteomes" id="UP001211907">
    <property type="component" value="Unassembled WGS sequence"/>
</dbReference>
<evidence type="ECO:0000259" key="1">
    <source>
        <dbReference type="PROSITE" id="PS51910"/>
    </source>
</evidence>
<accession>A0AAD5X7U9</accession>
<reference evidence="2" key="1">
    <citation type="submission" date="2020-05" db="EMBL/GenBank/DDBJ databases">
        <title>Phylogenomic resolution of chytrid fungi.</title>
        <authorList>
            <person name="Stajich J.E."/>
            <person name="Amses K."/>
            <person name="Simmons R."/>
            <person name="Seto K."/>
            <person name="Myers J."/>
            <person name="Bonds A."/>
            <person name="Quandt C.A."/>
            <person name="Barry K."/>
            <person name="Liu P."/>
            <person name="Grigoriev I."/>
            <person name="Longcore J.E."/>
            <person name="James T.Y."/>
        </authorList>
    </citation>
    <scope>NUCLEOTIDE SEQUENCE</scope>
    <source>
        <strain evidence="2">JEL0513</strain>
    </source>
</reference>
<keyword evidence="3" id="KW-1185">Reference proteome</keyword>
<dbReference type="SUPFAM" id="SSF51445">
    <property type="entry name" value="(Trans)glycosidases"/>
    <property type="match status" value="1"/>
</dbReference>
<evidence type="ECO:0000313" key="3">
    <source>
        <dbReference type="Proteomes" id="UP001211907"/>
    </source>
</evidence>
<name>A0AAD5X7U9_9FUNG</name>
<organism evidence="2 3">
    <name type="scientific">Physocladia obscura</name>
    <dbReference type="NCBI Taxonomy" id="109957"/>
    <lineage>
        <taxon>Eukaryota</taxon>
        <taxon>Fungi</taxon>
        <taxon>Fungi incertae sedis</taxon>
        <taxon>Chytridiomycota</taxon>
        <taxon>Chytridiomycota incertae sedis</taxon>
        <taxon>Chytridiomycetes</taxon>
        <taxon>Chytridiales</taxon>
        <taxon>Chytriomycetaceae</taxon>
        <taxon>Physocladia</taxon>
    </lineage>
</organism>
<feature type="domain" description="GH18" evidence="1">
    <location>
        <begin position="1"/>
        <end position="125"/>
    </location>
</feature>
<feature type="non-terminal residue" evidence="2">
    <location>
        <position position="125"/>
    </location>
</feature>
<dbReference type="InterPro" id="IPR017853">
    <property type="entry name" value="GH"/>
</dbReference>
<dbReference type="GO" id="GO:0005975">
    <property type="term" value="P:carbohydrate metabolic process"/>
    <property type="evidence" value="ECO:0007669"/>
    <property type="project" value="InterPro"/>
</dbReference>
<dbReference type="PROSITE" id="PS51910">
    <property type="entry name" value="GH18_2"/>
    <property type="match status" value="1"/>
</dbReference>
<dbReference type="InterPro" id="IPR001223">
    <property type="entry name" value="Glyco_hydro18_cat"/>
</dbReference>
<comment type="caution">
    <text evidence="2">The sequence shown here is derived from an EMBL/GenBank/DDBJ whole genome shotgun (WGS) entry which is preliminary data.</text>
</comment>
<dbReference type="AlphaFoldDB" id="A0AAD5X7U9"/>